<feature type="transmembrane region" description="Helical" evidence="1">
    <location>
        <begin position="33"/>
        <end position="56"/>
    </location>
</feature>
<organism evidence="2 3">
    <name type="scientific">Massilia glaciei</name>
    <dbReference type="NCBI Taxonomy" id="1524097"/>
    <lineage>
        <taxon>Bacteria</taxon>
        <taxon>Pseudomonadati</taxon>
        <taxon>Pseudomonadota</taxon>
        <taxon>Betaproteobacteria</taxon>
        <taxon>Burkholderiales</taxon>
        <taxon>Oxalobacteraceae</taxon>
        <taxon>Telluria group</taxon>
        <taxon>Massilia</taxon>
    </lineage>
</organism>
<evidence type="ECO:0008006" key="4">
    <source>
        <dbReference type="Google" id="ProtNLM"/>
    </source>
</evidence>
<reference evidence="2 3" key="1">
    <citation type="submission" date="2018-04" db="EMBL/GenBank/DDBJ databases">
        <title>Massilia violaceinigra sp. nov., a novel purple-pigmented bacterium isolated from Tianshan glacier, Xinjiang, China.</title>
        <authorList>
            <person name="Wang H."/>
        </authorList>
    </citation>
    <scope>NUCLEOTIDE SEQUENCE [LARGE SCALE GENOMIC DNA]</scope>
    <source>
        <strain evidence="2 3">B448-2</strain>
    </source>
</reference>
<dbReference type="AlphaFoldDB" id="A0A2U2I7T2"/>
<keyword evidence="1" id="KW-0812">Transmembrane</keyword>
<gene>
    <name evidence="2" type="ORF">C7C56_000165</name>
</gene>
<keyword evidence="1" id="KW-1133">Transmembrane helix</keyword>
<evidence type="ECO:0000256" key="1">
    <source>
        <dbReference type="SAM" id="Phobius"/>
    </source>
</evidence>
<proteinExistence type="predicted"/>
<protein>
    <recommendedName>
        <fullName evidence="4">Bro-N domain-containing protein</fullName>
    </recommendedName>
</protein>
<dbReference type="Proteomes" id="UP000241421">
    <property type="component" value="Unassembled WGS sequence"/>
</dbReference>
<dbReference type="OrthoDB" id="8890680at2"/>
<sequence length="177" mass="19913">MGRLLLHLCAHAGLFYLAYRLYGAVPPDNKKHVLIALLLCAPLWARNIAPFVLAILPALHGKAKRDAHEAWNGRYYAFEGAQLRFVMLGEAIWVAADDLDALLPAPPDSRERRILGPDHGTIPGYRIKGYTENGMRRLLATRTTARTAKPQMIKLRHWLEHETLPNLRRLPGSAANR</sequence>
<accession>A0A2U2I7T2</accession>
<dbReference type="EMBL" id="PXWF02000002">
    <property type="protein sequence ID" value="PWF55759.1"/>
    <property type="molecule type" value="Genomic_DNA"/>
</dbReference>
<keyword evidence="1" id="KW-0472">Membrane</keyword>
<keyword evidence="3" id="KW-1185">Reference proteome</keyword>
<evidence type="ECO:0000313" key="2">
    <source>
        <dbReference type="EMBL" id="PWF55759.1"/>
    </source>
</evidence>
<name>A0A2U2I7T2_9BURK</name>
<dbReference type="RefSeq" id="WP_106755496.1">
    <property type="nucleotide sequence ID" value="NZ_PXWF02000002.1"/>
</dbReference>
<evidence type="ECO:0000313" key="3">
    <source>
        <dbReference type="Proteomes" id="UP000241421"/>
    </source>
</evidence>
<comment type="caution">
    <text evidence="2">The sequence shown here is derived from an EMBL/GenBank/DDBJ whole genome shotgun (WGS) entry which is preliminary data.</text>
</comment>